<gene>
    <name evidence="1" type="ORF">DPMN_159685</name>
</gene>
<proteinExistence type="predicted"/>
<comment type="caution">
    <text evidence="1">The sequence shown here is derived from an EMBL/GenBank/DDBJ whole genome shotgun (WGS) entry which is preliminary data.</text>
</comment>
<sequence>MLNELGWPALESRSLQTSLILLYKIQYNLVYVDHDHLTPTRNLNFLIPHSRTQYHLNSFFPENHKTLE</sequence>
<dbReference type="EMBL" id="JAIWYP010000008">
    <property type="protein sequence ID" value="KAH3781781.1"/>
    <property type="molecule type" value="Genomic_DNA"/>
</dbReference>
<evidence type="ECO:0000313" key="2">
    <source>
        <dbReference type="Proteomes" id="UP000828390"/>
    </source>
</evidence>
<reference evidence="1" key="2">
    <citation type="submission" date="2020-11" db="EMBL/GenBank/DDBJ databases">
        <authorList>
            <person name="McCartney M.A."/>
            <person name="Auch B."/>
            <person name="Kono T."/>
            <person name="Mallez S."/>
            <person name="Becker A."/>
            <person name="Gohl D.M."/>
            <person name="Silverstein K.A.T."/>
            <person name="Koren S."/>
            <person name="Bechman K.B."/>
            <person name="Herman A."/>
            <person name="Abrahante J.E."/>
            <person name="Garbe J."/>
        </authorList>
    </citation>
    <scope>NUCLEOTIDE SEQUENCE</scope>
    <source>
        <strain evidence="1">Duluth1</strain>
        <tissue evidence="1">Whole animal</tissue>
    </source>
</reference>
<protein>
    <submittedName>
        <fullName evidence="1">Uncharacterized protein</fullName>
    </submittedName>
</protein>
<dbReference type="AlphaFoldDB" id="A0A9D4ENR4"/>
<keyword evidence="2" id="KW-1185">Reference proteome</keyword>
<organism evidence="1 2">
    <name type="scientific">Dreissena polymorpha</name>
    <name type="common">Zebra mussel</name>
    <name type="synonym">Mytilus polymorpha</name>
    <dbReference type="NCBI Taxonomy" id="45954"/>
    <lineage>
        <taxon>Eukaryota</taxon>
        <taxon>Metazoa</taxon>
        <taxon>Spiralia</taxon>
        <taxon>Lophotrochozoa</taxon>
        <taxon>Mollusca</taxon>
        <taxon>Bivalvia</taxon>
        <taxon>Autobranchia</taxon>
        <taxon>Heteroconchia</taxon>
        <taxon>Euheterodonta</taxon>
        <taxon>Imparidentia</taxon>
        <taxon>Neoheterodontei</taxon>
        <taxon>Myida</taxon>
        <taxon>Dreissenoidea</taxon>
        <taxon>Dreissenidae</taxon>
        <taxon>Dreissena</taxon>
    </lineage>
</organism>
<reference evidence="1" key="1">
    <citation type="journal article" date="2019" name="bioRxiv">
        <title>The Genome of the Zebra Mussel, Dreissena polymorpha: A Resource for Invasive Species Research.</title>
        <authorList>
            <person name="McCartney M.A."/>
            <person name="Auch B."/>
            <person name="Kono T."/>
            <person name="Mallez S."/>
            <person name="Zhang Y."/>
            <person name="Obille A."/>
            <person name="Becker A."/>
            <person name="Abrahante J.E."/>
            <person name="Garbe J."/>
            <person name="Badalamenti J.P."/>
            <person name="Herman A."/>
            <person name="Mangelson H."/>
            <person name="Liachko I."/>
            <person name="Sullivan S."/>
            <person name="Sone E.D."/>
            <person name="Koren S."/>
            <person name="Silverstein K.A.T."/>
            <person name="Beckman K.B."/>
            <person name="Gohl D.M."/>
        </authorList>
    </citation>
    <scope>NUCLEOTIDE SEQUENCE</scope>
    <source>
        <strain evidence="1">Duluth1</strain>
        <tissue evidence="1">Whole animal</tissue>
    </source>
</reference>
<accession>A0A9D4ENR4</accession>
<name>A0A9D4ENR4_DREPO</name>
<evidence type="ECO:0000313" key="1">
    <source>
        <dbReference type="EMBL" id="KAH3781781.1"/>
    </source>
</evidence>
<dbReference type="Proteomes" id="UP000828390">
    <property type="component" value="Unassembled WGS sequence"/>
</dbReference>